<evidence type="ECO:0000313" key="5">
    <source>
        <dbReference type="Proteomes" id="UP001558713"/>
    </source>
</evidence>
<organism evidence="4 5">
    <name type="scientific">Cardamine amara subsp. amara</name>
    <dbReference type="NCBI Taxonomy" id="228776"/>
    <lineage>
        <taxon>Eukaryota</taxon>
        <taxon>Viridiplantae</taxon>
        <taxon>Streptophyta</taxon>
        <taxon>Embryophyta</taxon>
        <taxon>Tracheophyta</taxon>
        <taxon>Spermatophyta</taxon>
        <taxon>Magnoliopsida</taxon>
        <taxon>eudicotyledons</taxon>
        <taxon>Gunneridae</taxon>
        <taxon>Pentapetalae</taxon>
        <taxon>rosids</taxon>
        <taxon>malvids</taxon>
        <taxon>Brassicales</taxon>
        <taxon>Brassicaceae</taxon>
        <taxon>Cardamineae</taxon>
        <taxon>Cardamine</taxon>
    </lineage>
</organism>
<evidence type="ECO:0000256" key="2">
    <source>
        <dbReference type="ARBA" id="ARBA00022679"/>
    </source>
</evidence>
<dbReference type="Proteomes" id="UP001558713">
    <property type="component" value="Unassembled WGS sequence"/>
</dbReference>
<comment type="caution">
    <text evidence="4">The sequence shown here is derived from an EMBL/GenBank/DDBJ whole genome shotgun (WGS) entry which is preliminary data.</text>
</comment>
<keyword evidence="2" id="KW-0808">Transferase</keyword>
<dbReference type="InterPro" id="IPR004971">
    <property type="entry name" value="mRNA_G-N7_MeTrfase_dom"/>
</dbReference>
<dbReference type="EMBL" id="JBANAX010000333">
    <property type="protein sequence ID" value="KAL1213748.1"/>
    <property type="molecule type" value="Genomic_DNA"/>
</dbReference>
<dbReference type="AlphaFoldDB" id="A0ABD1B456"/>
<evidence type="ECO:0000259" key="3">
    <source>
        <dbReference type="Pfam" id="PF03291"/>
    </source>
</evidence>
<reference evidence="4 5" key="1">
    <citation type="submission" date="2024-04" db="EMBL/GenBank/DDBJ databases">
        <title>Genome assembly C_amara_ONT_v2.</title>
        <authorList>
            <person name="Yant L."/>
            <person name="Moore C."/>
            <person name="Slenker M."/>
        </authorList>
    </citation>
    <scope>NUCLEOTIDE SEQUENCE [LARGE SCALE GENOMIC DNA]</scope>
    <source>
        <tissue evidence="4">Leaf</tissue>
    </source>
</reference>
<sequence length="73" mass="8406">MKKLEFVDLMRRLGALGDGNQDQSTLSADEGEAAYLYLSFLLRKRGESDQRRGGRMKNEKMNLSKDDVFYIDN</sequence>
<protein>
    <submittedName>
        <fullName evidence="4">mRNA cap guanine-N7 methyltransferase 1</fullName>
    </submittedName>
</protein>
<name>A0ABD1B456_CARAN</name>
<feature type="domain" description="MRNA cap 0 methyltransferase" evidence="3">
    <location>
        <begin position="1"/>
        <end position="45"/>
    </location>
</feature>
<gene>
    <name evidence="4" type="ORF">V5N11_003052</name>
</gene>
<keyword evidence="1 4" id="KW-0489">Methyltransferase</keyword>
<proteinExistence type="predicted"/>
<keyword evidence="5" id="KW-1185">Reference proteome</keyword>
<dbReference type="GO" id="GO:0032259">
    <property type="term" value="P:methylation"/>
    <property type="evidence" value="ECO:0007669"/>
    <property type="project" value="UniProtKB-KW"/>
</dbReference>
<evidence type="ECO:0000313" key="4">
    <source>
        <dbReference type="EMBL" id="KAL1213748.1"/>
    </source>
</evidence>
<accession>A0ABD1B456</accession>
<evidence type="ECO:0000256" key="1">
    <source>
        <dbReference type="ARBA" id="ARBA00022603"/>
    </source>
</evidence>
<dbReference type="Pfam" id="PF03291">
    <property type="entry name" value="mRNA_G-N7_MeTrfase"/>
    <property type="match status" value="1"/>
</dbReference>
<dbReference type="GO" id="GO:0008168">
    <property type="term" value="F:methyltransferase activity"/>
    <property type="evidence" value="ECO:0007669"/>
    <property type="project" value="UniProtKB-KW"/>
</dbReference>